<evidence type="ECO:0000256" key="4">
    <source>
        <dbReference type="ARBA" id="ARBA00022989"/>
    </source>
</evidence>
<dbReference type="GO" id="GO:0038023">
    <property type="term" value="F:signaling receptor activity"/>
    <property type="evidence" value="ECO:0007669"/>
    <property type="project" value="TreeGrafter"/>
</dbReference>
<keyword evidence="9" id="KW-1185">Reference proteome</keyword>
<dbReference type="InterPro" id="IPR000742">
    <property type="entry name" value="EGF"/>
</dbReference>
<evidence type="ECO:0000313" key="9">
    <source>
        <dbReference type="Proteomes" id="UP000678393"/>
    </source>
</evidence>
<dbReference type="PANTHER" id="PTHR24365">
    <property type="entry name" value="TOLL-LIKE RECEPTOR"/>
    <property type="match status" value="1"/>
</dbReference>
<dbReference type="Pfam" id="PF01582">
    <property type="entry name" value="TIR"/>
    <property type="match status" value="1"/>
</dbReference>
<dbReference type="InterPro" id="IPR000157">
    <property type="entry name" value="TIR_dom"/>
</dbReference>
<dbReference type="GO" id="GO:0007165">
    <property type="term" value="P:signal transduction"/>
    <property type="evidence" value="ECO:0007669"/>
    <property type="project" value="InterPro"/>
</dbReference>
<reference evidence="8" key="1">
    <citation type="submission" date="2021-04" db="EMBL/GenBank/DDBJ databases">
        <authorList>
            <consortium name="Molecular Ecology Group"/>
        </authorList>
    </citation>
    <scope>NUCLEOTIDE SEQUENCE</scope>
</reference>
<feature type="transmembrane region" description="Helical" evidence="6">
    <location>
        <begin position="104"/>
        <end position="128"/>
    </location>
</feature>
<dbReference type="PANTHER" id="PTHR24365:SF541">
    <property type="entry name" value="PROTEIN TOLL-RELATED"/>
    <property type="match status" value="1"/>
</dbReference>
<protein>
    <recommendedName>
        <fullName evidence="7">TIR domain-containing protein</fullName>
    </recommendedName>
</protein>
<keyword evidence="2 6" id="KW-0812">Transmembrane</keyword>
<organism evidence="8 9">
    <name type="scientific">Candidula unifasciata</name>
    <dbReference type="NCBI Taxonomy" id="100452"/>
    <lineage>
        <taxon>Eukaryota</taxon>
        <taxon>Metazoa</taxon>
        <taxon>Spiralia</taxon>
        <taxon>Lophotrochozoa</taxon>
        <taxon>Mollusca</taxon>
        <taxon>Gastropoda</taxon>
        <taxon>Heterobranchia</taxon>
        <taxon>Euthyneura</taxon>
        <taxon>Panpulmonata</taxon>
        <taxon>Eupulmonata</taxon>
        <taxon>Stylommatophora</taxon>
        <taxon>Helicina</taxon>
        <taxon>Helicoidea</taxon>
        <taxon>Geomitridae</taxon>
        <taxon>Candidula</taxon>
    </lineage>
</organism>
<evidence type="ECO:0000256" key="1">
    <source>
        <dbReference type="ARBA" id="ARBA00004370"/>
    </source>
</evidence>
<dbReference type="InterPro" id="IPR035897">
    <property type="entry name" value="Toll_tir_struct_dom_sf"/>
</dbReference>
<comment type="subcellular location">
    <subcellularLocation>
        <location evidence="1">Membrane</location>
    </subcellularLocation>
</comment>
<dbReference type="SMART" id="SM00181">
    <property type="entry name" value="EGF"/>
    <property type="match status" value="2"/>
</dbReference>
<accession>A0A8S3Z208</accession>
<dbReference type="Gene3D" id="2.10.25.10">
    <property type="entry name" value="Laminin"/>
    <property type="match status" value="2"/>
</dbReference>
<evidence type="ECO:0000259" key="7">
    <source>
        <dbReference type="PROSITE" id="PS50104"/>
    </source>
</evidence>
<dbReference type="GO" id="GO:0005886">
    <property type="term" value="C:plasma membrane"/>
    <property type="evidence" value="ECO:0007669"/>
    <property type="project" value="TreeGrafter"/>
</dbReference>
<evidence type="ECO:0000256" key="5">
    <source>
        <dbReference type="ARBA" id="ARBA00023136"/>
    </source>
</evidence>
<dbReference type="Gene3D" id="3.40.50.10140">
    <property type="entry name" value="Toll/interleukin-1 receptor homology (TIR) domain"/>
    <property type="match status" value="1"/>
</dbReference>
<evidence type="ECO:0000256" key="3">
    <source>
        <dbReference type="ARBA" id="ARBA00022729"/>
    </source>
</evidence>
<proteinExistence type="predicted"/>
<keyword evidence="4 6" id="KW-1133">Transmembrane helix</keyword>
<dbReference type="Proteomes" id="UP000678393">
    <property type="component" value="Unassembled WGS sequence"/>
</dbReference>
<gene>
    <name evidence="8" type="ORF">CUNI_LOCUS6234</name>
</gene>
<dbReference type="PRINTS" id="PR01537">
    <property type="entry name" value="INTRLKN1R1F"/>
</dbReference>
<keyword evidence="5 6" id="KW-0472">Membrane</keyword>
<dbReference type="PROSITE" id="PS00022">
    <property type="entry name" value="EGF_1"/>
    <property type="match status" value="1"/>
</dbReference>
<feature type="domain" description="TIR" evidence="7">
    <location>
        <begin position="151"/>
        <end position="342"/>
    </location>
</feature>
<dbReference type="AlphaFoldDB" id="A0A8S3Z208"/>
<dbReference type="SUPFAM" id="SSF57184">
    <property type="entry name" value="Growth factor receptor domain"/>
    <property type="match status" value="1"/>
</dbReference>
<feature type="non-terminal residue" evidence="8">
    <location>
        <position position="433"/>
    </location>
</feature>
<evidence type="ECO:0000256" key="2">
    <source>
        <dbReference type="ARBA" id="ARBA00022692"/>
    </source>
</evidence>
<dbReference type="SUPFAM" id="SSF52200">
    <property type="entry name" value="Toll/Interleukin receptor TIR domain"/>
    <property type="match status" value="1"/>
</dbReference>
<dbReference type="SMART" id="SM00255">
    <property type="entry name" value="TIR"/>
    <property type="match status" value="1"/>
</dbReference>
<evidence type="ECO:0000313" key="8">
    <source>
        <dbReference type="EMBL" id="CAG5120676.1"/>
    </source>
</evidence>
<dbReference type="EMBL" id="CAJHNH020000948">
    <property type="protein sequence ID" value="CAG5120676.1"/>
    <property type="molecule type" value="Genomic_DNA"/>
</dbReference>
<dbReference type="InterPro" id="IPR009030">
    <property type="entry name" value="Growth_fac_rcpt_cys_sf"/>
</dbReference>
<keyword evidence="3" id="KW-0732">Signal</keyword>
<dbReference type="PROSITE" id="PS50104">
    <property type="entry name" value="TIR"/>
    <property type="match status" value="1"/>
</dbReference>
<name>A0A8S3Z208_9EUPU</name>
<sequence length="433" mass="49274">TALPEKIATLRPMSERTCPKFPGIACRHGVPDCNDTESGSESSFSCRCDSGWTGDLCQRVCTLPCVHGTCDVSAHDEMFCSCQHKYMGKLCAELVPDTKERARILAATLSTAIAVALLLIIIIPIIMWRLRVILILKLIYIFREYEDEDGKENDAYISMTSTPSAENFVYGSLRPILEEHNFKLFLQARDAPAGEVMSETILSAMEKSRRTIMIITPDYITNEWNRFEYLIAQHETLKLQQRIIPIILEDVGKESVNMDKSLKHILDSIKCLKYPKAKPKSHVSHTEDSLQKIQSPRSNRSIDSTTYFFREESIHSTDSVPKNDQKYERKVAKFWKRLVLTMPKKKTQKDQACLSLPKSTERAKNEISTIKCEEKLKILQSNMPKSYEFDFKINVINDKNNDVNLTKSGNICNAKSISEDIKIQSDLLTSSIT</sequence>
<comment type="caution">
    <text evidence="8">The sequence shown here is derived from an EMBL/GenBank/DDBJ whole genome shotgun (WGS) entry which is preliminary data.</text>
</comment>
<evidence type="ECO:0000256" key="6">
    <source>
        <dbReference type="SAM" id="Phobius"/>
    </source>
</evidence>
<dbReference type="OrthoDB" id="1421090at2759"/>